<dbReference type="PANTHER" id="PTHR28526">
    <property type="entry name" value="ANAPHASE-PROMOTING COMPLEX SUBUNIT 13"/>
    <property type="match status" value="1"/>
</dbReference>
<keyword evidence="8" id="KW-1185">Reference proteome</keyword>
<organism evidence="7 8">
    <name type="scientific">Clohesyomyces aquaticus</name>
    <dbReference type="NCBI Taxonomy" id="1231657"/>
    <lineage>
        <taxon>Eukaryota</taxon>
        <taxon>Fungi</taxon>
        <taxon>Dikarya</taxon>
        <taxon>Ascomycota</taxon>
        <taxon>Pezizomycotina</taxon>
        <taxon>Dothideomycetes</taxon>
        <taxon>Pleosporomycetidae</taxon>
        <taxon>Pleosporales</taxon>
        <taxon>Lindgomycetaceae</taxon>
        <taxon>Clohesyomyces</taxon>
    </lineage>
</organism>
<keyword evidence="4" id="KW-0833">Ubl conjugation pathway</keyword>
<gene>
    <name evidence="7" type="ORF">BCR34DRAFT_460611</name>
</gene>
<dbReference type="GO" id="GO:0005680">
    <property type="term" value="C:anaphase-promoting complex"/>
    <property type="evidence" value="ECO:0007669"/>
    <property type="project" value="InterPro"/>
</dbReference>
<sequence>MSRDSSFTHLHLHHPHHADLLESFTHPTSSHLSPEEIYIPAHLQPVNPEDEDDVVPDQHAAFGIQRAIQKNRDIAWRDLGLEELARRAPGGGERGTNTGTGTGAGTAV</sequence>
<keyword evidence="3" id="KW-0498">Mitosis</keyword>
<evidence type="ECO:0000313" key="8">
    <source>
        <dbReference type="Proteomes" id="UP000193144"/>
    </source>
</evidence>
<reference evidence="7 8" key="1">
    <citation type="submission" date="2016-07" db="EMBL/GenBank/DDBJ databases">
        <title>Pervasive Adenine N6-methylation of Active Genes in Fungi.</title>
        <authorList>
            <consortium name="DOE Joint Genome Institute"/>
            <person name="Mondo S.J."/>
            <person name="Dannebaum R.O."/>
            <person name="Kuo R.C."/>
            <person name="Labutti K."/>
            <person name="Haridas S."/>
            <person name="Kuo A."/>
            <person name="Salamov A."/>
            <person name="Ahrendt S.R."/>
            <person name="Lipzen A."/>
            <person name="Sullivan W."/>
            <person name="Andreopoulos W.B."/>
            <person name="Clum A."/>
            <person name="Lindquist E."/>
            <person name="Daum C."/>
            <person name="Ramamoorthy G.K."/>
            <person name="Gryganskyi A."/>
            <person name="Culley D."/>
            <person name="Magnuson J.K."/>
            <person name="James T.Y."/>
            <person name="O'Malley M.A."/>
            <person name="Stajich J.E."/>
            <person name="Spatafora J.W."/>
            <person name="Visel A."/>
            <person name="Grigoriev I.V."/>
        </authorList>
    </citation>
    <scope>NUCLEOTIDE SEQUENCE [LARGE SCALE GENOMIC DNA]</scope>
    <source>
        <strain evidence="7 8">CBS 115471</strain>
    </source>
</reference>
<dbReference type="EMBL" id="MCFA01000002">
    <property type="protein sequence ID" value="ORY19549.1"/>
    <property type="molecule type" value="Genomic_DNA"/>
</dbReference>
<evidence type="ECO:0000256" key="4">
    <source>
        <dbReference type="ARBA" id="ARBA00022786"/>
    </source>
</evidence>
<feature type="region of interest" description="Disordered" evidence="6">
    <location>
        <begin position="86"/>
        <end position="108"/>
    </location>
</feature>
<evidence type="ECO:0000256" key="3">
    <source>
        <dbReference type="ARBA" id="ARBA00022776"/>
    </source>
</evidence>
<accession>A0A1Y2AAI3</accession>
<dbReference type="Proteomes" id="UP000193144">
    <property type="component" value="Unassembled WGS sequence"/>
</dbReference>
<dbReference type="InterPro" id="IPR008401">
    <property type="entry name" value="Apc13"/>
</dbReference>
<name>A0A1Y2AAI3_9PLEO</name>
<evidence type="ECO:0000256" key="5">
    <source>
        <dbReference type="ARBA" id="ARBA00023306"/>
    </source>
</evidence>
<evidence type="ECO:0000256" key="6">
    <source>
        <dbReference type="SAM" id="MobiDB-lite"/>
    </source>
</evidence>
<comment type="similarity">
    <text evidence="1">Belongs to the APC13 family.</text>
</comment>
<feature type="compositionally biased region" description="Gly residues" evidence="6">
    <location>
        <begin position="89"/>
        <end position="108"/>
    </location>
</feature>
<evidence type="ECO:0000256" key="1">
    <source>
        <dbReference type="ARBA" id="ARBA00006940"/>
    </source>
</evidence>
<evidence type="ECO:0000256" key="2">
    <source>
        <dbReference type="ARBA" id="ARBA00022618"/>
    </source>
</evidence>
<dbReference type="Pfam" id="PF05839">
    <property type="entry name" value="Apc13p"/>
    <property type="match status" value="1"/>
</dbReference>
<keyword evidence="5" id="KW-0131">Cell cycle</keyword>
<keyword evidence="2" id="KW-0132">Cell division</keyword>
<comment type="caution">
    <text evidence="7">The sequence shown here is derived from an EMBL/GenBank/DDBJ whole genome shotgun (WGS) entry which is preliminary data.</text>
</comment>
<dbReference type="PANTHER" id="PTHR28526:SF1">
    <property type="entry name" value="ANAPHASE-PROMOTING COMPLEX SUBUNIT 13"/>
    <property type="match status" value="1"/>
</dbReference>
<dbReference type="AlphaFoldDB" id="A0A1Y2AAI3"/>
<evidence type="ECO:0000313" key="7">
    <source>
        <dbReference type="EMBL" id="ORY19549.1"/>
    </source>
</evidence>
<dbReference type="STRING" id="1231657.A0A1Y2AAI3"/>
<proteinExistence type="inferred from homology"/>
<dbReference type="OrthoDB" id="2351920at2759"/>
<dbReference type="GO" id="GO:0051301">
    <property type="term" value="P:cell division"/>
    <property type="evidence" value="ECO:0007669"/>
    <property type="project" value="UniProtKB-KW"/>
</dbReference>
<protein>
    <submittedName>
        <fullName evidence="7">Apc13p protein-domain-containing protein</fullName>
    </submittedName>
</protein>
<feature type="non-terminal residue" evidence="7">
    <location>
        <position position="108"/>
    </location>
</feature>